<dbReference type="SUPFAM" id="SSF81901">
    <property type="entry name" value="HCP-like"/>
    <property type="match status" value="1"/>
</dbReference>
<dbReference type="SMART" id="SM00671">
    <property type="entry name" value="SEL1"/>
    <property type="match status" value="4"/>
</dbReference>
<keyword evidence="2" id="KW-1133">Transmembrane helix</keyword>
<dbReference type="AlphaFoldDB" id="A0A2N8ZK37"/>
<protein>
    <submittedName>
        <fullName evidence="3">Putative SEL-1-LIKE PROTEIN</fullName>
    </submittedName>
</protein>
<feature type="region of interest" description="Disordered" evidence="1">
    <location>
        <begin position="344"/>
        <end position="378"/>
    </location>
</feature>
<keyword evidence="2" id="KW-0472">Membrane</keyword>
<feature type="compositionally biased region" description="Polar residues" evidence="1">
    <location>
        <begin position="355"/>
        <end position="378"/>
    </location>
</feature>
<evidence type="ECO:0000313" key="3">
    <source>
        <dbReference type="EMBL" id="SON52264.1"/>
    </source>
</evidence>
<dbReference type="InterPro" id="IPR052945">
    <property type="entry name" value="Mitotic_Regulator"/>
</dbReference>
<dbReference type="Gene3D" id="1.25.40.10">
    <property type="entry name" value="Tetratricopeptide repeat domain"/>
    <property type="match status" value="1"/>
</dbReference>
<evidence type="ECO:0000256" key="2">
    <source>
        <dbReference type="SAM" id="Phobius"/>
    </source>
</evidence>
<accession>A0A2N8ZK37</accession>
<dbReference type="Pfam" id="PF08238">
    <property type="entry name" value="Sel1"/>
    <property type="match status" value="4"/>
</dbReference>
<dbReference type="PANTHER" id="PTHR43628:SF1">
    <property type="entry name" value="CHITIN SYNTHASE REGULATORY FACTOR 2-RELATED"/>
    <property type="match status" value="1"/>
</dbReference>
<keyword evidence="4" id="KW-1185">Reference proteome</keyword>
<proteinExistence type="predicted"/>
<gene>
    <name evidence="3" type="ORF">VTAP4600_B0653</name>
</gene>
<dbReference type="Proteomes" id="UP000235828">
    <property type="component" value="Chromosome B"/>
</dbReference>
<evidence type="ECO:0000313" key="4">
    <source>
        <dbReference type="Proteomes" id="UP000235828"/>
    </source>
</evidence>
<evidence type="ECO:0000256" key="1">
    <source>
        <dbReference type="SAM" id="MobiDB-lite"/>
    </source>
</evidence>
<keyword evidence="2" id="KW-0812">Transmembrane</keyword>
<reference evidence="3 4" key="1">
    <citation type="submission" date="2017-10" db="EMBL/GenBank/DDBJ databases">
        <authorList>
            <person name="Banno H."/>
            <person name="Chua N.-H."/>
        </authorList>
    </citation>
    <scope>NUCLEOTIDE SEQUENCE [LARGE SCALE GENOMIC DNA]</scope>
    <source>
        <strain evidence="3">Vibrio tapetis CECT4600</strain>
    </source>
</reference>
<dbReference type="OrthoDB" id="6114904at2"/>
<dbReference type="InterPro" id="IPR011990">
    <property type="entry name" value="TPR-like_helical_dom_sf"/>
</dbReference>
<organism evidence="3 4">
    <name type="scientific">Vibrio tapetis subsp. tapetis</name>
    <dbReference type="NCBI Taxonomy" id="1671868"/>
    <lineage>
        <taxon>Bacteria</taxon>
        <taxon>Pseudomonadati</taxon>
        <taxon>Pseudomonadota</taxon>
        <taxon>Gammaproteobacteria</taxon>
        <taxon>Vibrionales</taxon>
        <taxon>Vibrionaceae</taxon>
        <taxon>Vibrio</taxon>
    </lineage>
</organism>
<dbReference type="PANTHER" id="PTHR43628">
    <property type="entry name" value="ACTIVATOR OF C KINASE PROTEIN 1-RELATED"/>
    <property type="match status" value="1"/>
</dbReference>
<dbReference type="RefSeq" id="WP_145958600.1">
    <property type="nucleotide sequence ID" value="NZ_LT960612.1"/>
</dbReference>
<sequence>MNIITIAIGAGAISLLLVVIWMFSLSAKKKREQAEKIAREAAYRKAMLAARERESQERIYKAETGHVPTQLFLAKEAESHNLREALHWYERASLADNEIAMYSMVRLCEKHSEHPVLKLKSKYWQKVIEARGGDKHAQFEAGLCLLKGLGVEQNIDAAITMIEEVANDDIIDAQLYMGDWCVAESNPNPNPLASAEWHYRAAKLESIEGMVRLSNNYEKGIGVEQSFVRASYWLEVAAETGSGRAQYRAGELWAKVDTDHGYALSYIWFYLSAQFGYEPAKKRRDDISSKIEIDSIVGLQGVSKPILVRMKENKIKKHSVIKALNKMYKREAYFPDVDGDEFMMPPSSLEVSEVQKGSDQPTKAASSDYSQGMQQTSS</sequence>
<feature type="transmembrane region" description="Helical" evidence="2">
    <location>
        <begin position="6"/>
        <end position="27"/>
    </location>
</feature>
<name>A0A2N8ZK37_9VIBR</name>
<dbReference type="EMBL" id="LT960612">
    <property type="protein sequence ID" value="SON52264.1"/>
    <property type="molecule type" value="Genomic_DNA"/>
</dbReference>
<dbReference type="KEGG" id="vta:B0653"/>
<dbReference type="InterPro" id="IPR006597">
    <property type="entry name" value="Sel1-like"/>
</dbReference>